<feature type="transmembrane region" description="Helical" evidence="1">
    <location>
        <begin position="145"/>
        <end position="163"/>
    </location>
</feature>
<comment type="caution">
    <text evidence="2">The sequence shown here is derived from an EMBL/GenBank/DDBJ whole genome shotgun (WGS) entry which is preliminary data.</text>
</comment>
<evidence type="ECO:0008006" key="4">
    <source>
        <dbReference type="Google" id="ProtNLM"/>
    </source>
</evidence>
<accession>A0A2S4N9S1</accession>
<sequence>MDFLFKLYIKSSIHVGFAMVFFALITYHNFSIVVDSNYVVILFLGTLICYNFLKYSRLFFGIKNQNRLLKSIFTITAIAIFILPFFCYKLLFKPFSLLVSVVVLVFLYPKIRVNGVLKITWLSFVVSCVTVYIPLESSAIKGFQLLVDFVLRFLFVILLMLPFEMNDLEFDQNSIKTIPLRVGILKTKWLAVLLFVLLLLLYGFCFLFKVYTAKSIVIACLMCGFVCLFALSFYKKYNYYVLYFIIESAPLFWYYLLII</sequence>
<keyword evidence="3" id="KW-1185">Reference proteome</keyword>
<protein>
    <recommendedName>
        <fullName evidence="4">UbiA prenyltransferase family protein</fullName>
    </recommendedName>
</protein>
<feature type="transmembrane region" description="Helical" evidence="1">
    <location>
        <begin position="240"/>
        <end position="258"/>
    </location>
</feature>
<name>A0A2S4N9S1_9FLAO</name>
<keyword evidence="1" id="KW-0472">Membrane</keyword>
<dbReference type="EMBL" id="PQNY01000004">
    <property type="protein sequence ID" value="POS02446.1"/>
    <property type="molecule type" value="Genomic_DNA"/>
</dbReference>
<feature type="transmembrane region" description="Helical" evidence="1">
    <location>
        <begin position="111"/>
        <end position="133"/>
    </location>
</feature>
<evidence type="ECO:0000313" key="3">
    <source>
        <dbReference type="Proteomes" id="UP000237056"/>
    </source>
</evidence>
<feature type="transmembrane region" description="Helical" evidence="1">
    <location>
        <begin position="12"/>
        <end position="30"/>
    </location>
</feature>
<evidence type="ECO:0000256" key="1">
    <source>
        <dbReference type="SAM" id="Phobius"/>
    </source>
</evidence>
<reference evidence="2 3" key="1">
    <citation type="submission" date="2018-01" db="EMBL/GenBank/DDBJ databases">
        <title>Genomic Encyclopedia of Type Strains, Phase I: the one thousand microbial genomes (KMG-I) project.</title>
        <authorList>
            <person name="Goeker M."/>
        </authorList>
    </citation>
    <scope>NUCLEOTIDE SEQUENCE [LARGE SCALE GENOMIC DNA]</scope>
    <source>
        <strain evidence="2 3">DSM 17960</strain>
    </source>
</reference>
<evidence type="ECO:0000313" key="2">
    <source>
        <dbReference type="EMBL" id="POS02446.1"/>
    </source>
</evidence>
<dbReference type="Proteomes" id="UP000237056">
    <property type="component" value="Unassembled WGS sequence"/>
</dbReference>
<keyword evidence="1" id="KW-0812">Transmembrane</keyword>
<keyword evidence="1" id="KW-1133">Transmembrane helix</keyword>
<organism evidence="2 3">
    <name type="scientific">Flavobacterium croceum DSM 17960</name>
    <dbReference type="NCBI Taxonomy" id="1121886"/>
    <lineage>
        <taxon>Bacteria</taxon>
        <taxon>Pseudomonadati</taxon>
        <taxon>Bacteroidota</taxon>
        <taxon>Flavobacteriia</taxon>
        <taxon>Flavobacteriales</taxon>
        <taxon>Flavobacteriaceae</taxon>
        <taxon>Flavobacterium</taxon>
    </lineage>
</organism>
<gene>
    <name evidence="2" type="ORF">Q361_104168</name>
</gene>
<feature type="transmembrane region" description="Helical" evidence="1">
    <location>
        <begin position="215"/>
        <end position="234"/>
    </location>
</feature>
<dbReference type="AlphaFoldDB" id="A0A2S4N9S1"/>
<feature type="transmembrane region" description="Helical" evidence="1">
    <location>
        <begin position="73"/>
        <end position="91"/>
    </location>
</feature>
<feature type="transmembrane region" description="Helical" evidence="1">
    <location>
        <begin position="36"/>
        <end position="53"/>
    </location>
</feature>
<proteinExistence type="predicted"/>
<feature type="transmembrane region" description="Helical" evidence="1">
    <location>
        <begin position="189"/>
        <end position="208"/>
    </location>
</feature>